<sequence>ASNAAFSDDLPTRRSSQVCLFMLYGMLIDWKATLQRSVTNSTTEAELLALSTAASELQAWNQLFKHIKLNLKIVPTIYCNNLQTVGVVTKHEDKLFTRLRYVDI</sequence>
<feature type="non-terminal residue" evidence="1">
    <location>
        <position position="1"/>
    </location>
</feature>
<keyword evidence="2" id="KW-1185">Reference proteome</keyword>
<dbReference type="CDD" id="cd09272">
    <property type="entry name" value="RNase_HI_RT_Ty1"/>
    <property type="match status" value="1"/>
</dbReference>
<feature type="non-terminal residue" evidence="1">
    <location>
        <position position="104"/>
    </location>
</feature>
<accession>A0A6A5RPU7</accession>
<organism evidence="1 2">
    <name type="scientific">Didymella exigua CBS 183.55</name>
    <dbReference type="NCBI Taxonomy" id="1150837"/>
    <lineage>
        <taxon>Eukaryota</taxon>
        <taxon>Fungi</taxon>
        <taxon>Dikarya</taxon>
        <taxon>Ascomycota</taxon>
        <taxon>Pezizomycotina</taxon>
        <taxon>Dothideomycetes</taxon>
        <taxon>Pleosporomycetidae</taxon>
        <taxon>Pleosporales</taxon>
        <taxon>Pleosporineae</taxon>
        <taxon>Didymellaceae</taxon>
        <taxon>Didymella</taxon>
    </lineage>
</organism>
<evidence type="ECO:0008006" key="3">
    <source>
        <dbReference type="Google" id="ProtNLM"/>
    </source>
</evidence>
<dbReference type="OrthoDB" id="3943081at2759"/>
<dbReference type="AlphaFoldDB" id="A0A6A5RPU7"/>
<dbReference type="Proteomes" id="UP000800082">
    <property type="component" value="Unassembled WGS sequence"/>
</dbReference>
<proteinExistence type="predicted"/>
<gene>
    <name evidence="1" type="ORF">M421DRAFT_38721</name>
</gene>
<reference evidence="1" key="1">
    <citation type="journal article" date="2020" name="Stud. Mycol.">
        <title>101 Dothideomycetes genomes: a test case for predicting lifestyles and emergence of pathogens.</title>
        <authorList>
            <person name="Haridas S."/>
            <person name="Albert R."/>
            <person name="Binder M."/>
            <person name="Bloem J."/>
            <person name="Labutti K."/>
            <person name="Salamov A."/>
            <person name="Andreopoulos B."/>
            <person name="Baker S."/>
            <person name="Barry K."/>
            <person name="Bills G."/>
            <person name="Bluhm B."/>
            <person name="Cannon C."/>
            <person name="Castanera R."/>
            <person name="Culley D."/>
            <person name="Daum C."/>
            <person name="Ezra D."/>
            <person name="Gonzalez J."/>
            <person name="Henrissat B."/>
            <person name="Kuo A."/>
            <person name="Liang C."/>
            <person name="Lipzen A."/>
            <person name="Lutzoni F."/>
            <person name="Magnuson J."/>
            <person name="Mondo S."/>
            <person name="Nolan M."/>
            <person name="Ohm R."/>
            <person name="Pangilinan J."/>
            <person name="Park H.-J."/>
            <person name="Ramirez L."/>
            <person name="Alfaro M."/>
            <person name="Sun H."/>
            <person name="Tritt A."/>
            <person name="Yoshinaga Y."/>
            <person name="Zwiers L.-H."/>
            <person name="Turgeon B."/>
            <person name="Goodwin S."/>
            <person name="Spatafora J."/>
            <person name="Crous P."/>
            <person name="Grigoriev I."/>
        </authorList>
    </citation>
    <scope>NUCLEOTIDE SEQUENCE</scope>
    <source>
        <strain evidence="1">CBS 183.55</strain>
    </source>
</reference>
<dbReference type="EMBL" id="ML978963">
    <property type="protein sequence ID" value="KAF1930461.1"/>
    <property type="molecule type" value="Genomic_DNA"/>
</dbReference>
<evidence type="ECO:0000313" key="1">
    <source>
        <dbReference type="EMBL" id="KAF1930461.1"/>
    </source>
</evidence>
<dbReference type="RefSeq" id="XP_033450709.1">
    <property type="nucleotide sequence ID" value="XM_033589922.1"/>
</dbReference>
<dbReference type="GeneID" id="54347571"/>
<evidence type="ECO:0000313" key="2">
    <source>
        <dbReference type="Proteomes" id="UP000800082"/>
    </source>
</evidence>
<protein>
    <recommendedName>
        <fullName evidence="3">Reverse transcriptase Ty1/copia-type domain-containing protein</fullName>
    </recommendedName>
</protein>
<name>A0A6A5RPU7_9PLEO</name>